<dbReference type="EMBL" id="KP054477">
    <property type="protein sequence ID" value="AIZ94659.1"/>
    <property type="molecule type" value="Genomic_DNA"/>
</dbReference>
<organism evidence="1 2">
    <name type="scientific">Lactobacillus phage LfeInf</name>
    <dbReference type="NCBI Taxonomy" id="1567484"/>
    <lineage>
        <taxon>Viruses</taxon>
        <taxon>Duplodnaviria</taxon>
        <taxon>Heunggongvirae</taxon>
        <taxon>Uroviricota</taxon>
        <taxon>Caudoviricetes</taxon>
        <taxon>Herelleviridae</taxon>
        <taxon>Hopescreekvirus</taxon>
        <taxon>Hopescreekvirus LfeInf</taxon>
    </lineage>
</organism>
<keyword evidence="2" id="KW-1185">Reference proteome</keyword>
<gene>
    <name evidence="1" type="ORF">LfeInf_033</name>
</gene>
<proteinExistence type="predicted"/>
<dbReference type="GeneID" id="26793821"/>
<evidence type="ECO:0000313" key="2">
    <source>
        <dbReference type="Proteomes" id="UP000030922"/>
    </source>
</evidence>
<protein>
    <submittedName>
        <fullName evidence="1">Uncharacterized protein</fullName>
    </submittedName>
</protein>
<accession>A0A0A7NNZ1</accession>
<name>A0A0A7NNZ1_9CAUD</name>
<dbReference type="Proteomes" id="UP000030922">
    <property type="component" value="Segment"/>
</dbReference>
<sequence length="249" mass="28501">MKYKEFIQAVDSLTNEALVSDKEATPWKVDVDDQEVKVVSQKTGWPLLKISKLIYGTMLVYQLTDSTSVSIFEEAVLLNETPLDEREEVVTYNPLHDSINFLKEVSSQLTRGLTQQNWNSNGEEYRTFYFVGFKLRVTKEFVTVDGPHLQGSLSLDCKSTDTFEDKIKSLIHMANIFKDALSLREETINSALEVLDDHKDDPSLQFSMGRIIINNKHLVISTDSGAYFMWTNKPTYLGSQKKFHEILDD</sequence>
<evidence type="ECO:0000313" key="1">
    <source>
        <dbReference type="EMBL" id="AIZ94659.1"/>
    </source>
</evidence>
<reference evidence="1 2" key="2">
    <citation type="journal article" date="2015" name="Biotechnol. Biofuels">
        <title>Bacteriophage application restores ethanol fermentation characteristics disrupted by Lactobacillus fermentum.</title>
        <authorList>
            <person name="Liu M."/>
            <person name="Bischoff K.M."/>
            <person name="Gill J.J."/>
            <person name="Mire-Criscione M.D."/>
            <person name="Berry J.D."/>
            <person name="Young R."/>
            <person name="Summer E.J."/>
        </authorList>
    </citation>
    <scope>NUCLEOTIDE SEQUENCE [LARGE SCALE GENOMIC DNA]</scope>
</reference>
<dbReference type="KEGG" id="vg:26793821"/>
<reference evidence="2" key="1">
    <citation type="submission" date="2014-10" db="EMBL/GenBank/DDBJ databases">
        <title>Characterization of Lactobacillus fermentum phage vB_S_LfeInf.</title>
        <authorList>
            <person name="Liu M."/>
            <person name="Gill J.J."/>
            <person name="Berry J."/>
            <person name="Young R.III."/>
            <person name="Summer E.J."/>
        </authorList>
    </citation>
    <scope>NUCLEOTIDE SEQUENCE [LARGE SCALE GENOMIC DNA]</scope>
</reference>
<dbReference type="RefSeq" id="YP_009222271.1">
    <property type="nucleotide sequence ID" value="NC_029058.1"/>
</dbReference>